<evidence type="ECO:0000313" key="3">
    <source>
        <dbReference type="Proteomes" id="UP000195321"/>
    </source>
</evidence>
<sequence length="84" mass="9498">MSLKMKMNDIADHIFINQDYEFQWLALHEEEDDGKDFCYDLRNQAGILANGTVIPCCLDGEDIINPENITDALFSDITEGTGIK</sequence>
<dbReference type="AlphaFoldDB" id="A0A1Y3MD41"/>
<dbReference type="EMBL" id="MWPX01000013">
    <property type="protein sequence ID" value="OUM48339.1"/>
    <property type="molecule type" value="Genomic_DNA"/>
</dbReference>
<dbReference type="InterPro" id="IPR023885">
    <property type="entry name" value="4Fe4S-binding_SPASM_dom"/>
</dbReference>
<dbReference type="Proteomes" id="UP000195321">
    <property type="component" value="Unassembled WGS sequence"/>
</dbReference>
<reference evidence="2 3" key="1">
    <citation type="submission" date="2017-02" db="EMBL/GenBank/DDBJ databases">
        <title>Bacillus pseudomycoides isolate FSL K6-0042.</title>
        <authorList>
            <person name="Kovac J."/>
        </authorList>
    </citation>
    <scope>NUCLEOTIDE SEQUENCE [LARGE SCALE GENOMIC DNA]</scope>
    <source>
        <strain evidence="2 3">FSL K6-0042</strain>
    </source>
</reference>
<comment type="caution">
    <text evidence="2">The sequence shown here is derived from an EMBL/GenBank/DDBJ whole genome shotgun (WGS) entry which is preliminary data.</text>
</comment>
<feature type="domain" description="4Fe4S-binding SPASM" evidence="1">
    <location>
        <begin position="38"/>
        <end position="79"/>
    </location>
</feature>
<dbReference type="Gene3D" id="3.20.20.70">
    <property type="entry name" value="Aldolase class I"/>
    <property type="match status" value="1"/>
</dbReference>
<evidence type="ECO:0000313" key="2">
    <source>
        <dbReference type="EMBL" id="OUM48339.1"/>
    </source>
</evidence>
<evidence type="ECO:0000259" key="1">
    <source>
        <dbReference type="Pfam" id="PF13186"/>
    </source>
</evidence>
<protein>
    <recommendedName>
        <fullName evidence="1">4Fe4S-binding SPASM domain-containing protein</fullName>
    </recommendedName>
</protein>
<dbReference type="InterPro" id="IPR013785">
    <property type="entry name" value="Aldolase_TIM"/>
</dbReference>
<dbReference type="Pfam" id="PF13186">
    <property type="entry name" value="SPASM"/>
    <property type="match status" value="1"/>
</dbReference>
<proteinExistence type="predicted"/>
<gene>
    <name evidence="2" type="ORF">BW425_13115</name>
</gene>
<organism evidence="2 3">
    <name type="scientific">Bacillus pseudomycoides</name>
    <dbReference type="NCBI Taxonomy" id="64104"/>
    <lineage>
        <taxon>Bacteria</taxon>
        <taxon>Bacillati</taxon>
        <taxon>Bacillota</taxon>
        <taxon>Bacilli</taxon>
        <taxon>Bacillales</taxon>
        <taxon>Bacillaceae</taxon>
        <taxon>Bacillus</taxon>
        <taxon>Bacillus cereus group</taxon>
    </lineage>
</organism>
<name>A0A1Y3MD41_9BACI</name>
<accession>A0A1Y3MD41</accession>